<dbReference type="InterPro" id="IPR002052">
    <property type="entry name" value="DNA_methylase_N6_adenine_CS"/>
</dbReference>
<dbReference type="OrthoDB" id="9777257at2"/>
<evidence type="ECO:0000259" key="1">
    <source>
        <dbReference type="Pfam" id="PF05175"/>
    </source>
</evidence>
<dbReference type="Proteomes" id="UP000029579">
    <property type="component" value="Unassembled WGS sequence"/>
</dbReference>
<dbReference type="eggNOG" id="COG4123">
    <property type="taxonomic scope" value="Bacteria"/>
</dbReference>
<gene>
    <name evidence="2" type="ORF">HMPREF1630_04500</name>
</gene>
<dbReference type="Gene3D" id="3.40.50.150">
    <property type="entry name" value="Vaccinia Virus protein VP39"/>
    <property type="match status" value="1"/>
</dbReference>
<dbReference type="PANTHER" id="PTHR47739:SF1">
    <property type="entry name" value="TRNA1(VAL) (ADENINE(37)-N6)-METHYLTRANSFERASE"/>
    <property type="match status" value="1"/>
</dbReference>
<dbReference type="GO" id="GO:0008757">
    <property type="term" value="F:S-adenosylmethionine-dependent methyltransferase activity"/>
    <property type="evidence" value="ECO:0007669"/>
    <property type="project" value="UniProtKB-ARBA"/>
</dbReference>
<accession>A0A095YCI5</accession>
<dbReference type="RefSeq" id="WP_037327435.1">
    <property type="nucleotide sequence ID" value="NZ_JRMW01000032.1"/>
</dbReference>
<evidence type="ECO:0000313" key="2">
    <source>
        <dbReference type="EMBL" id="KGF04277.1"/>
    </source>
</evidence>
<evidence type="ECO:0000313" key="3">
    <source>
        <dbReference type="Proteomes" id="UP000029579"/>
    </source>
</evidence>
<dbReference type="GO" id="GO:0008170">
    <property type="term" value="F:N-methyltransferase activity"/>
    <property type="evidence" value="ECO:0007669"/>
    <property type="project" value="UniProtKB-ARBA"/>
</dbReference>
<reference evidence="2 3" key="1">
    <citation type="submission" date="2014-07" db="EMBL/GenBank/DDBJ databases">
        <authorList>
            <person name="McCorrison J."/>
            <person name="Sanka R."/>
            <person name="Torralba M."/>
            <person name="Gillis M."/>
            <person name="Haft D.H."/>
            <person name="Methe B."/>
            <person name="Sutton G."/>
            <person name="Nelson K.E."/>
        </authorList>
    </citation>
    <scope>NUCLEOTIDE SEQUENCE [LARGE SCALE GENOMIC DNA]</scope>
    <source>
        <strain evidence="2 3">S7-1-13</strain>
    </source>
</reference>
<dbReference type="InterPro" id="IPR029063">
    <property type="entry name" value="SAM-dependent_MTases_sf"/>
</dbReference>
<sequence length="236" mass="27363">MIKLDYIPRTNFKMIHIDGAYSFGIDSILLADFAKMKKNTILLDIGSGNGILAMMAKGLYDLKKVYAVEIQKSKAKILKENLDLNAIKNIEIINEDLNKINFKENSLDYLITNPPYYKINQNIKNKDKEFLISRQELYLNLDNIFSFANKTLKDKGKLFMIHKPERMVEIFNESGNLKPKRIRFVSSTYDTKPQFILIEFVKNAKDGLKIENPIIIYKDGTYTDQVKKINGTYKEN</sequence>
<dbReference type="PROSITE" id="PS00092">
    <property type="entry name" value="N6_MTASE"/>
    <property type="match status" value="1"/>
</dbReference>
<dbReference type="Pfam" id="PF05175">
    <property type="entry name" value="MTS"/>
    <property type="match status" value="1"/>
</dbReference>
<dbReference type="GO" id="GO:0032259">
    <property type="term" value="P:methylation"/>
    <property type="evidence" value="ECO:0007669"/>
    <property type="project" value="UniProtKB-KW"/>
</dbReference>
<dbReference type="SUPFAM" id="SSF53335">
    <property type="entry name" value="S-adenosyl-L-methionine-dependent methyltransferases"/>
    <property type="match status" value="1"/>
</dbReference>
<dbReference type="InterPro" id="IPR007848">
    <property type="entry name" value="Small_mtfrase_dom"/>
</dbReference>
<keyword evidence="2" id="KW-0489">Methyltransferase</keyword>
<name>A0A095YCI5_9FIRM</name>
<comment type="caution">
    <text evidence="2">The sequence shown here is derived from an EMBL/GenBank/DDBJ whole genome shotgun (WGS) entry which is preliminary data.</text>
</comment>
<keyword evidence="2" id="KW-0808">Transferase</keyword>
<dbReference type="PANTHER" id="PTHR47739">
    <property type="entry name" value="TRNA1(VAL) (ADENINE(37)-N6)-METHYLTRANSFERASE"/>
    <property type="match status" value="1"/>
</dbReference>
<dbReference type="EMBL" id="JRMW01000032">
    <property type="protein sequence ID" value="KGF04277.1"/>
    <property type="molecule type" value="Genomic_DNA"/>
</dbReference>
<organism evidence="2 3">
    <name type="scientific">Anaerococcus lactolyticus S7-1-13</name>
    <dbReference type="NCBI Taxonomy" id="1284686"/>
    <lineage>
        <taxon>Bacteria</taxon>
        <taxon>Bacillati</taxon>
        <taxon>Bacillota</taxon>
        <taxon>Tissierellia</taxon>
        <taxon>Tissierellales</taxon>
        <taxon>Peptoniphilaceae</taxon>
        <taxon>Anaerococcus</taxon>
    </lineage>
</organism>
<feature type="domain" description="Methyltransferase small" evidence="1">
    <location>
        <begin position="28"/>
        <end position="161"/>
    </location>
</feature>
<protein>
    <submittedName>
        <fullName evidence="2">Methyltransferase</fullName>
    </submittedName>
</protein>
<dbReference type="CDD" id="cd02440">
    <property type="entry name" value="AdoMet_MTases"/>
    <property type="match status" value="1"/>
</dbReference>
<proteinExistence type="predicted"/>
<dbReference type="GO" id="GO:0003676">
    <property type="term" value="F:nucleic acid binding"/>
    <property type="evidence" value="ECO:0007669"/>
    <property type="project" value="InterPro"/>
</dbReference>
<dbReference type="AlphaFoldDB" id="A0A095YCI5"/>
<dbReference type="InterPro" id="IPR050210">
    <property type="entry name" value="tRNA_Adenine-N(6)_MTase"/>
</dbReference>